<comment type="catalytic activity">
    <reaction evidence="1">
        <text>ATP + protein L-histidine = ADP + protein N-phospho-L-histidine.</text>
        <dbReference type="EC" id="2.7.13.3"/>
    </reaction>
</comment>
<dbReference type="EC" id="2.7.13.3" evidence="3"/>
<evidence type="ECO:0000256" key="2">
    <source>
        <dbReference type="ARBA" id="ARBA00004651"/>
    </source>
</evidence>
<dbReference type="InterPro" id="IPR005467">
    <property type="entry name" value="His_kinase_dom"/>
</dbReference>
<feature type="domain" description="Histidine kinase" evidence="14">
    <location>
        <begin position="557"/>
        <end position="776"/>
    </location>
</feature>
<dbReference type="PRINTS" id="PR00344">
    <property type="entry name" value="BCTRLSENSOR"/>
</dbReference>
<dbReference type="InterPro" id="IPR003661">
    <property type="entry name" value="HisK_dim/P_dom"/>
</dbReference>
<organism evidence="17 18">
    <name type="scientific">Paracoccus aminovorans</name>
    <dbReference type="NCBI Taxonomy" id="34004"/>
    <lineage>
        <taxon>Bacteria</taxon>
        <taxon>Pseudomonadati</taxon>
        <taxon>Pseudomonadota</taxon>
        <taxon>Alphaproteobacteria</taxon>
        <taxon>Rhodobacterales</taxon>
        <taxon>Paracoccaceae</taxon>
        <taxon>Paracoccus</taxon>
    </lineage>
</organism>
<dbReference type="Proteomes" id="UP000183635">
    <property type="component" value="Unassembled WGS sequence"/>
</dbReference>
<dbReference type="SMART" id="SM00387">
    <property type="entry name" value="HATPase_c"/>
    <property type="match status" value="1"/>
</dbReference>
<keyword evidence="9" id="KW-0418">Kinase</keyword>
<keyword evidence="18" id="KW-1185">Reference proteome</keyword>
<evidence type="ECO:0000313" key="18">
    <source>
        <dbReference type="Proteomes" id="UP000183635"/>
    </source>
</evidence>
<dbReference type="OrthoDB" id="9795133at2"/>
<dbReference type="NCBIfam" id="TIGR00229">
    <property type="entry name" value="sensory_box"/>
    <property type="match status" value="1"/>
</dbReference>
<accession>A0A1I3AA32</accession>
<dbReference type="GO" id="GO:0005524">
    <property type="term" value="F:ATP binding"/>
    <property type="evidence" value="ECO:0007669"/>
    <property type="project" value="UniProtKB-KW"/>
</dbReference>
<evidence type="ECO:0000256" key="12">
    <source>
        <dbReference type="ARBA" id="ARBA00023012"/>
    </source>
</evidence>
<protein>
    <recommendedName>
        <fullName evidence="3">histidine kinase</fullName>
        <ecNumber evidence="3">2.7.13.3</ecNumber>
    </recommendedName>
</protein>
<dbReference type="SUPFAM" id="SSF47384">
    <property type="entry name" value="Homodimeric domain of signal transducing histidine kinase"/>
    <property type="match status" value="1"/>
</dbReference>
<keyword evidence="12" id="KW-0902">Two-component regulatory system</keyword>
<dbReference type="RefSeq" id="WP_074967503.1">
    <property type="nucleotide sequence ID" value="NZ_CBCRYP010000007.1"/>
</dbReference>
<keyword evidence="7" id="KW-0812">Transmembrane</keyword>
<dbReference type="Pfam" id="PF02518">
    <property type="entry name" value="HATPase_c"/>
    <property type="match status" value="1"/>
</dbReference>
<dbReference type="Pfam" id="PF00512">
    <property type="entry name" value="HisKA"/>
    <property type="match status" value="1"/>
</dbReference>
<feature type="domain" description="PAC" evidence="16">
    <location>
        <begin position="485"/>
        <end position="537"/>
    </location>
</feature>
<keyword evidence="13" id="KW-0472">Membrane</keyword>
<dbReference type="InterPro" id="IPR029151">
    <property type="entry name" value="Sensor-like_sf"/>
</dbReference>
<evidence type="ECO:0000313" key="17">
    <source>
        <dbReference type="EMBL" id="SFH46686.1"/>
    </source>
</evidence>
<dbReference type="Gene3D" id="1.10.287.130">
    <property type="match status" value="1"/>
</dbReference>
<feature type="domain" description="PAS" evidence="15">
    <location>
        <begin position="434"/>
        <end position="468"/>
    </location>
</feature>
<keyword evidence="10" id="KW-0067">ATP-binding</keyword>
<name>A0A1I3AA32_9RHOB</name>
<dbReference type="InterPro" id="IPR001610">
    <property type="entry name" value="PAC"/>
</dbReference>
<evidence type="ECO:0000256" key="13">
    <source>
        <dbReference type="ARBA" id="ARBA00023136"/>
    </source>
</evidence>
<dbReference type="InterPro" id="IPR000700">
    <property type="entry name" value="PAS-assoc_C"/>
</dbReference>
<evidence type="ECO:0000259" key="16">
    <source>
        <dbReference type="PROSITE" id="PS50113"/>
    </source>
</evidence>
<dbReference type="SMART" id="SM00086">
    <property type="entry name" value="PAC"/>
    <property type="match status" value="1"/>
</dbReference>
<dbReference type="AlphaFoldDB" id="A0A1I3AA32"/>
<evidence type="ECO:0000256" key="4">
    <source>
        <dbReference type="ARBA" id="ARBA00022475"/>
    </source>
</evidence>
<dbReference type="EMBL" id="FOPU01000013">
    <property type="protein sequence ID" value="SFH46686.1"/>
    <property type="molecule type" value="Genomic_DNA"/>
</dbReference>
<evidence type="ECO:0000256" key="9">
    <source>
        <dbReference type="ARBA" id="ARBA00022777"/>
    </source>
</evidence>
<evidence type="ECO:0000256" key="5">
    <source>
        <dbReference type="ARBA" id="ARBA00022553"/>
    </source>
</evidence>
<dbReference type="CDD" id="cd00130">
    <property type="entry name" value="PAS"/>
    <property type="match status" value="1"/>
</dbReference>
<dbReference type="Gene3D" id="3.30.565.10">
    <property type="entry name" value="Histidine kinase-like ATPase, C-terminal domain"/>
    <property type="match status" value="1"/>
</dbReference>
<dbReference type="InterPro" id="IPR033479">
    <property type="entry name" value="dCache_1"/>
</dbReference>
<dbReference type="SUPFAM" id="SSF103190">
    <property type="entry name" value="Sensory domain-like"/>
    <property type="match status" value="1"/>
</dbReference>
<dbReference type="PROSITE" id="PS50112">
    <property type="entry name" value="PAS"/>
    <property type="match status" value="1"/>
</dbReference>
<gene>
    <name evidence="17" type="ORF">SAMN04488021_11350</name>
</gene>
<dbReference type="SMART" id="SM00388">
    <property type="entry name" value="HisKA"/>
    <property type="match status" value="1"/>
</dbReference>
<dbReference type="InterPro" id="IPR000014">
    <property type="entry name" value="PAS"/>
</dbReference>
<dbReference type="InterPro" id="IPR036097">
    <property type="entry name" value="HisK_dim/P_sf"/>
</dbReference>
<dbReference type="InterPro" id="IPR036890">
    <property type="entry name" value="HATPase_C_sf"/>
</dbReference>
<dbReference type="SMART" id="SM00091">
    <property type="entry name" value="PAS"/>
    <property type="match status" value="1"/>
</dbReference>
<dbReference type="SUPFAM" id="SSF55785">
    <property type="entry name" value="PYP-like sensor domain (PAS domain)"/>
    <property type="match status" value="1"/>
</dbReference>
<dbReference type="GO" id="GO:0005886">
    <property type="term" value="C:plasma membrane"/>
    <property type="evidence" value="ECO:0007669"/>
    <property type="project" value="UniProtKB-SubCell"/>
</dbReference>
<evidence type="ECO:0000256" key="1">
    <source>
        <dbReference type="ARBA" id="ARBA00000085"/>
    </source>
</evidence>
<dbReference type="InterPro" id="IPR004358">
    <property type="entry name" value="Sig_transdc_His_kin-like_C"/>
</dbReference>
<dbReference type="CDD" id="cd00082">
    <property type="entry name" value="HisKA"/>
    <property type="match status" value="1"/>
</dbReference>
<proteinExistence type="predicted"/>
<reference evidence="17 18" key="1">
    <citation type="submission" date="2016-10" db="EMBL/GenBank/DDBJ databases">
        <authorList>
            <person name="de Groot N.N."/>
        </authorList>
    </citation>
    <scope>NUCLEOTIDE SEQUENCE [LARGE SCALE GENOMIC DNA]</scope>
    <source>
        <strain evidence="17 18">DSM 8537</strain>
    </source>
</reference>
<dbReference type="CDD" id="cd12912">
    <property type="entry name" value="PDC2_MCP_like"/>
    <property type="match status" value="1"/>
</dbReference>
<dbReference type="InterPro" id="IPR035965">
    <property type="entry name" value="PAS-like_dom_sf"/>
</dbReference>
<keyword evidence="11" id="KW-1133">Transmembrane helix</keyword>
<evidence type="ECO:0000259" key="15">
    <source>
        <dbReference type="PROSITE" id="PS50112"/>
    </source>
</evidence>
<evidence type="ECO:0000256" key="11">
    <source>
        <dbReference type="ARBA" id="ARBA00022989"/>
    </source>
</evidence>
<evidence type="ECO:0000256" key="3">
    <source>
        <dbReference type="ARBA" id="ARBA00012438"/>
    </source>
</evidence>
<evidence type="ECO:0000256" key="8">
    <source>
        <dbReference type="ARBA" id="ARBA00022741"/>
    </source>
</evidence>
<dbReference type="SUPFAM" id="SSF55874">
    <property type="entry name" value="ATPase domain of HSP90 chaperone/DNA topoisomerase II/histidine kinase"/>
    <property type="match status" value="1"/>
</dbReference>
<keyword evidence="8" id="KW-0547">Nucleotide-binding</keyword>
<keyword evidence="5" id="KW-0597">Phosphoprotein</keyword>
<dbReference type="Gene3D" id="3.30.450.20">
    <property type="entry name" value="PAS domain"/>
    <property type="match status" value="2"/>
</dbReference>
<dbReference type="PANTHER" id="PTHR43065">
    <property type="entry name" value="SENSOR HISTIDINE KINASE"/>
    <property type="match status" value="1"/>
</dbReference>
<evidence type="ECO:0000256" key="10">
    <source>
        <dbReference type="ARBA" id="ARBA00022840"/>
    </source>
</evidence>
<evidence type="ECO:0000256" key="6">
    <source>
        <dbReference type="ARBA" id="ARBA00022679"/>
    </source>
</evidence>
<dbReference type="PROSITE" id="PS50109">
    <property type="entry name" value="HIS_KIN"/>
    <property type="match status" value="1"/>
</dbReference>
<dbReference type="PANTHER" id="PTHR43065:SF10">
    <property type="entry name" value="PEROXIDE STRESS-ACTIVATED HISTIDINE KINASE MAK3"/>
    <property type="match status" value="1"/>
</dbReference>
<dbReference type="PROSITE" id="PS50113">
    <property type="entry name" value="PAC"/>
    <property type="match status" value="1"/>
</dbReference>
<dbReference type="STRING" id="34004.SAMN04488021_11350"/>
<evidence type="ECO:0000256" key="7">
    <source>
        <dbReference type="ARBA" id="ARBA00022692"/>
    </source>
</evidence>
<sequence>MRKSLGATLALGLAGLQFLAILLVVFSSYLSSEQALMRHARDLLRDVGVNTIEHSRGFLKPAQGAAELAAQLAQNSVIASDDTPMLERLLFQQLKIAPQFAGLYFGREDGSFVYVMRSPDGPGEFRTKIISFPDGKRRTEFIWRSDDFAVVERREDPADRFDPRSRPWYLGAKERRATVWTDPYIFFSSQQPGITLSAPVLRPDGNLRGAVGVDIEISMISEFLARLNIGQHGRALIINRNGDVIAHPDASLIKARNADGTLRFADIREIGDPIARAAFGPLELAGAIPVQTETPGRFDYQGASYVSTIMPVISDTLPWTIAVYAPEGDFTGALKRNRTLNIWLAALVAGLTRLLGLALADAIHRPVRAFAVRTALISQGELDPDAPLPKTYKELERANAALVQQIALRRKTEHEYGQTFEMSSRGMAQIAPDSGRFIRVNARICQITGYSAAELAGMRLRELVHPEDPTFVGAFFTTDGGDFAVNREMRCVRKDGSTIWITLNEILVRDEQGKPLHAVLTMDDITHSKRAEAQIVQLNRDISHLARGNTMGQMAAGLAHELNQPLTAIAQNADTALLILDQLAIDEPELRDILTEIEGQSLRAGEIIRALRGFISKDEGAATAFDLADLVRQTLHLIQAEAAEARVVVQTELAGDLPPIRGNRVQIAQVLVNLLRNAIEALAPAPGCAPDPSAERRVILSARREGAQVRIAVEDNGPGVAPGISLFAQFETSKPGGMGLGLSICRSILAANGGALWHEAVPPRGARFVFTLPLCQAAADAGA</sequence>
<dbReference type="Pfam" id="PF02743">
    <property type="entry name" value="dCache_1"/>
    <property type="match status" value="1"/>
</dbReference>
<dbReference type="InterPro" id="IPR003594">
    <property type="entry name" value="HATPase_dom"/>
</dbReference>
<dbReference type="Pfam" id="PF13426">
    <property type="entry name" value="PAS_9"/>
    <property type="match status" value="1"/>
</dbReference>
<keyword evidence="6" id="KW-0808">Transferase</keyword>
<evidence type="ECO:0000259" key="14">
    <source>
        <dbReference type="PROSITE" id="PS50109"/>
    </source>
</evidence>
<dbReference type="GO" id="GO:0000155">
    <property type="term" value="F:phosphorelay sensor kinase activity"/>
    <property type="evidence" value="ECO:0007669"/>
    <property type="project" value="InterPro"/>
</dbReference>
<keyword evidence="4" id="KW-1003">Cell membrane</keyword>
<comment type="subcellular location">
    <subcellularLocation>
        <location evidence="2">Cell membrane</location>
        <topology evidence="2">Multi-pass membrane protein</topology>
    </subcellularLocation>
</comment>
<dbReference type="CDD" id="cd12913">
    <property type="entry name" value="PDC1_MCP_like"/>
    <property type="match status" value="1"/>
</dbReference>